<dbReference type="EMBL" id="PTIX01000005">
    <property type="protein sequence ID" value="PPK68304.1"/>
    <property type="molecule type" value="Genomic_DNA"/>
</dbReference>
<dbReference type="InterPro" id="IPR002938">
    <property type="entry name" value="FAD-bd"/>
</dbReference>
<dbReference type="GO" id="GO:0004497">
    <property type="term" value="F:monooxygenase activity"/>
    <property type="evidence" value="ECO:0007669"/>
    <property type="project" value="UniProtKB-UniRule"/>
</dbReference>
<evidence type="ECO:0000313" key="7">
    <source>
        <dbReference type="EMBL" id="PPK68304.1"/>
    </source>
</evidence>
<dbReference type="Pfam" id="PF01494">
    <property type="entry name" value="FAD_binding_3"/>
    <property type="match status" value="2"/>
</dbReference>
<reference evidence="7 8" key="1">
    <citation type="submission" date="2018-02" db="EMBL/GenBank/DDBJ databases">
        <title>Genomic Encyclopedia of Archaeal and Bacterial Type Strains, Phase II (KMG-II): from individual species to whole genera.</title>
        <authorList>
            <person name="Goeker M."/>
        </authorList>
    </citation>
    <scope>NUCLEOTIDE SEQUENCE [LARGE SCALE GENOMIC DNA]</scope>
    <source>
        <strain evidence="7 8">YU 961-1</strain>
    </source>
</reference>
<organism evidence="7 8">
    <name type="scientific">Actinokineospora auranticolor</name>
    <dbReference type="NCBI Taxonomy" id="155976"/>
    <lineage>
        <taxon>Bacteria</taxon>
        <taxon>Bacillati</taxon>
        <taxon>Actinomycetota</taxon>
        <taxon>Actinomycetes</taxon>
        <taxon>Pseudonocardiales</taxon>
        <taxon>Pseudonocardiaceae</taxon>
        <taxon>Actinokineospora</taxon>
    </lineage>
</organism>
<comment type="catalytic activity">
    <reaction evidence="5">
        <text>a tetracycline + NADPH + O2 + H(+) = an 11a-hydroxytetracycline + NADP(+) + H2O</text>
        <dbReference type="Rhea" id="RHEA:61444"/>
        <dbReference type="ChEBI" id="CHEBI:15377"/>
        <dbReference type="ChEBI" id="CHEBI:15378"/>
        <dbReference type="ChEBI" id="CHEBI:15379"/>
        <dbReference type="ChEBI" id="CHEBI:57783"/>
        <dbReference type="ChEBI" id="CHEBI:58349"/>
        <dbReference type="ChEBI" id="CHEBI:144644"/>
        <dbReference type="ChEBI" id="CHEBI:144645"/>
    </reaction>
</comment>
<proteinExistence type="inferred from homology"/>
<keyword evidence="8" id="KW-1185">Reference proteome</keyword>
<comment type="caution">
    <text evidence="7">The sequence shown here is derived from an EMBL/GenBank/DDBJ whole genome shotgun (WGS) entry which is preliminary data.</text>
</comment>
<dbReference type="EC" id="1.14.13.-" evidence="5"/>
<comment type="function">
    <text evidence="5">An FAD-requiring monooxygenase active on some tetracycline antibiotic derivatives, which leads to their inactivation. Hydroxylates carbon 11a of tetracycline and some analogs.</text>
</comment>
<accession>A0A2S6GSV3</accession>
<feature type="binding site" evidence="5">
    <location>
        <position position="41"/>
    </location>
    <ligand>
        <name>NADPH</name>
        <dbReference type="ChEBI" id="CHEBI:57783"/>
    </ligand>
</feature>
<evidence type="ECO:0000256" key="5">
    <source>
        <dbReference type="HAMAP-Rule" id="MF_00845"/>
    </source>
</evidence>
<keyword evidence="5" id="KW-0547">Nucleotide-binding</keyword>
<dbReference type="SUPFAM" id="SSF51905">
    <property type="entry name" value="FAD/NAD(P)-binding domain"/>
    <property type="match status" value="1"/>
</dbReference>
<keyword evidence="1 5" id="KW-0285">Flavoprotein</keyword>
<comment type="cofactor">
    <cofactor evidence="5">
        <name>FAD</name>
        <dbReference type="ChEBI" id="CHEBI:57692"/>
    </cofactor>
</comment>
<feature type="binding site" evidence="5">
    <location>
        <position position="296"/>
    </location>
    <ligand>
        <name>FAD</name>
        <dbReference type="ChEBI" id="CHEBI:57692"/>
    </ligand>
</feature>
<dbReference type="GO" id="GO:0046677">
    <property type="term" value="P:response to antibiotic"/>
    <property type="evidence" value="ECO:0007669"/>
    <property type="project" value="InterPro"/>
</dbReference>
<dbReference type="GO" id="GO:0071949">
    <property type="term" value="F:FAD binding"/>
    <property type="evidence" value="ECO:0007669"/>
    <property type="project" value="InterPro"/>
</dbReference>
<keyword evidence="5" id="KW-0521">NADP</keyword>
<evidence type="ECO:0000313" key="8">
    <source>
        <dbReference type="Proteomes" id="UP000239203"/>
    </source>
</evidence>
<gene>
    <name evidence="7" type="ORF">CLV40_10527</name>
</gene>
<feature type="domain" description="FAD-binding" evidence="6">
    <location>
        <begin position="5"/>
        <end position="176"/>
    </location>
</feature>
<dbReference type="Gene3D" id="3.50.50.60">
    <property type="entry name" value="FAD/NAD(P)-binding domain"/>
    <property type="match status" value="1"/>
</dbReference>
<dbReference type="RefSeq" id="WP_104478805.1">
    <property type="nucleotide sequence ID" value="NZ_CP154825.1"/>
</dbReference>
<comment type="subcellular location">
    <subcellularLocation>
        <location evidence="5">Cytoplasm</location>
    </subcellularLocation>
</comment>
<keyword evidence="3 5" id="KW-0560">Oxidoreductase</keyword>
<protein>
    <recommendedName>
        <fullName evidence="5">Flavin-dependent monooxygenase</fullName>
    </recommendedName>
    <alternativeName>
        <fullName evidence="5">TetX monooxygenase</fullName>
        <shortName evidence="5">TetX</shortName>
        <ecNumber evidence="5">1.14.13.-</ecNumber>
    </alternativeName>
</protein>
<feature type="binding site" evidence="5">
    <location>
        <position position="104"/>
    </location>
    <ligand>
        <name>FAD</name>
        <dbReference type="ChEBI" id="CHEBI:57692"/>
    </ligand>
</feature>
<dbReference type="InterPro" id="IPR036188">
    <property type="entry name" value="FAD/NAD-bd_sf"/>
</dbReference>
<evidence type="ECO:0000256" key="2">
    <source>
        <dbReference type="ARBA" id="ARBA00022827"/>
    </source>
</evidence>
<feature type="domain" description="FAD-binding" evidence="6">
    <location>
        <begin position="290"/>
        <end position="348"/>
    </location>
</feature>
<evidence type="ECO:0000256" key="1">
    <source>
        <dbReference type="ARBA" id="ARBA00022630"/>
    </source>
</evidence>
<evidence type="ECO:0000256" key="3">
    <source>
        <dbReference type="ARBA" id="ARBA00023002"/>
    </source>
</evidence>
<dbReference type="InterPro" id="IPR043683">
    <property type="entry name" value="TetX_monooxygenase"/>
</dbReference>
<comment type="similarity">
    <text evidence="5">Belongs to the aromatic-ring hydroxylase family. TetX subfamily.</text>
</comment>
<dbReference type="PANTHER" id="PTHR46972">
    <property type="entry name" value="MONOOXYGENASE ASQM-RELATED"/>
    <property type="match status" value="1"/>
</dbReference>
<dbReference type="Proteomes" id="UP000239203">
    <property type="component" value="Unassembled WGS sequence"/>
</dbReference>
<evidence type="ECO:0000259" key="6">
    <source>
        <dbReference type="Pfam" id="PF01494"/>
    </source>
</evidence>
<name>A0A2S6GSV3_9PSEU</name>
<dbReference type="OrthoDB" id="3217377at2"/>
<keyword evidence="2 5" id="KW-0274">FAD</keyword>
<comment type="subunit">
    <text evidence="5">Monomer.</text>
</comment>
<keyword evidence="4 5" id="KW-0503">Monooxygenase</keyword>
<evidence type="ECO:0000256" key="4">
    <source>
        <dbReference type="ARBA" id="ARBA00023033"/>
    </source>
</evidence>
<dbReference type="PRINTS" id="PR00420">
    <property type="entry name" value="RNGMNOXGNASE"/>
</dbReference>
<comment type="domain">
    <text evidence="5">Consists of an N-terminal FAD-binding domain with a Rossman fold and a C-terminal substrate-binding domain.</text>
</comment>
<dbReference type="GO" id="GO:0005737">
    <property type="term" value="C:cytoplasm"/>
    <property type="evidence" value="ECO:0007669"/>
    <property type="project" value="UniProtKB-SubCell"/>
</dbReference>
<dbReference type="HAMAP" id="MF_00845">
    <property type="entry name" value="TetX_monooxygenase"/>
    <property type="match status" value="1"/>
</dbReference>
<feature type="binding site" evidence="5">
    <location>
        <position position="48"/>
    </location>
    <ligand>
        <name>FAD</name>
        <dbReference type="ChEBI" id="CHEBI:57692"/>
    </ligand>
</feature>
<sequence>MTKRRVVVVGAGLGGVTLARVLQVHGVAVEVLEAEPSAAARTQGGMLDIHEESGQVALRAAGLYERFLTKVHTGGQAMRVLDERATVLHEETDDSAGGRPEIDRGDLRALLLGSLAEGTVRWGGKVVGATSLGDGRHAVALADGGTVEADLLIGADGAWSRIRPLLTPAVPAYTGISFVEVDLLDADRAHPTAATLVGGGMFFALGTGRAMLAHRETDGSLHVYVAVPAEVGWLATIDFADPATSRSAVLREFDGWSEDLRDRVRDADGPLVPRLIHALPVDHGWPREPGVTLLGDAVHLMSPFAGEGANLAMHDAAELARALVEHPDDTEAALAAYESDLFPRSRAAAADSAANMALMFGPNAARVMADFFTGARP</sequence>
<dbReference type="AlphaFoldDB" id="A0A2S6GSV3"/>
<keyword evidence="5" id="KW-0963">Cytoplasm</keyword>
<dbReference type="PANTHER" id="PTHR46972:SF1">
    <property type="entry name" value="FAD DEPENDENT OXIDOREDUCTASE DOMAIN-CONTAINING PROTEIN"/>
    <property type="match status" value="1"/>
</dbReference>